<evidence type="ECO:0000259" key="4">
    <source>
        <dbReference type="PROSITE" id="PS51393"/>
    </source>
</evidence>
<dbReference type="GO" id="GO:0046872">
    <property type="term" value="F:metal ion binding"/>
    <property type="evidence" value="ECO:0007669"/>
    <property type="project" value="UniProtKB-KW"/>
</dbReference>
<dbReference type="PRINTS" id="PR00087">
    <property type="entry name" value="LIPOXYGENASE"/>
</dbReference>
<evidence type="ECO:0000256" key="2">
    <source>
        <dbReference type="ARBA" id="ARBA00022964"/>
    </source>
</evidence>
<dbReference type="InterPro" id="IPR000907">
    <property type="entry name" value="LipOase"/>
</dbReference>
<dbReference type="EMBL" id="CALNXJ010000032">
    <property type="protein sequence ID" value="CAH3139048.1"/>
    <property type="molecule type" value="Genomic_DNA"/>
</dbReference>
<keyword evidence="6" id="KW-1185">Reference proteome</keyword>
<evidence type="ECO:0000256" key="3">
    <source>
        <dbReference type="ARBA" id="ARBA00023002"/>
    </source>
</evidence>
<comment type="caution">
    <text evidence="5">The sequence shown here is derived from an EMBL/GenBank/DDBJ whole genome shotgun (WGS) entry which is preliminary data.</text>
</comment>
<gene>
    <name evidence="5" type="ORF">PMEA_00018325</name>
</gene>
<dbReference type="GO" id="GO:0016702">
    <property type="term" value="F:oxidoreductase activity, acting on single donors with incorporation of molecular oxygen, incorporation of two atoms of oxygen"/>
    <property type="evidence" value="ECO:0007669"/>
    <property type="project" value="InterPro"/>
</dbReference>
<sequence>MNPMAIQRVSWDSGRRGGVSWRTLRRKLNQTFDWKGAIQDVLGKSISIYWAIRGGYIYVVHYPLYDGLNPITDDPFGELMEANSPIAIFASKPSHRRLPNRLKPVAIQINSSPDSPVYTPEDSQLWQMAKHVLQVADYAQTQIVEHLFKIHLYMEPICVCMHRRLSKLHPLHQLLKHHCRGLLGTNALGYPFLMAPGNGSIDKLMLIGRQGAMTMMRRAYNDLSWEKTDFLANIKKRGLWDKEKLPYFPYRDDGLLIYDSLSNMVKEFVGKYYRSNREVMIDKELQDFARDVSVGSGKVKGFPTKITSKFCLASHLVRIMWMTSAQHSVINYPVNHYGALTFNSPTKLYKDKMTAMGHYGFTNLPRSFTCMTQSALSMTLAAMHYDRLLDFVPKFPEEKGKSVLQKYHDYLDGEVTCKITQRNKQRFKDGHLPYPYLLPAWIANSIHT</sequence>
<keyword evidence="1" id="KW-0479">Metal-binding</keyword>
<dbReference type="InterPro" id="IPR036226">
    <property type="entry name" value="LipOase_C_sf"/>
</dbReference>
<reference evidence="5 6" key="1">
    <citation type="submission" date="2022-05" db="EMBL/GenBank/DDBJ databases">
        <authorList>
            <consortium name="Genoscope - CEA"/>
            <person name="William W."/>
        </authorList>
    </citation>
    <scope>NUCLEOTIDE SEQUENCE [LARGE SCALE GENOMIC DNA]</scope>
</reference>
<keyword evidence="2" id="KW-0223">Dioxygenase</keyword>
<keyword evidence="3" id="KW-0560">Oxidoreductase</keyword>
<dbReference type="InterPro" id="IPR013819">
    <property type="entry name" value="LipOase_C"/>
</dbReference>
<dbReference type="Pfam" id="PF00305">
    <property type="entry name" value="Lipoxygenase"/>
    <property type="match status" value="1"/>
</dbReference>
<organism evidence="5 6">
    <name type="scientific">Pocillopora meandrina</name>
    <dbReference type="NCBI Taxonomy" id="46732"/>
    <lineage>
        <taxon>Eukaryota</taxon>
        <taxon>Metazoa</taxon>
        <taxon>Cnidaria</taxon>
        <taxon>Anthozoa</taxon>
        <taxon>Hexacorallia</taxon>
        <taxon>Scleractinia</taxon>
        <taxon>Astrocoeniina</taxon>
        <taxon>Pocilloporidae</taxon>
        <taxon>Pocillopora</taxon>
    </lineage>
</organism>
<proteinExistence type="predicted"/>
<dbReference type="Gene3D" id="3.10.450.60">
    <property type="match status" value="1"/>
</dbReference>
<evidence type="ECO:0000313" key="5">
    <source>
        <dbReference type="EMBL" id="CAH3139048.1"/>
    </source>
</evidence>
<accession>A0AAU9X8H3</accession>
<dbReference type="GO" id="GO:0034440">
    <property type="term" value="P:lipid oxidation"/>
    <property type="evidence" value="ECO:0007669"/>
    <property type="project" value="InterPro"/>
</dbReference>
<name>A0AAU9X8H3_9CNID</name>
<protein>
    <recommendedName>
        <fullName evidence="4">Lipoxygenase domain-containing protein</fullName>
    </recommendedName>
</protein>
<dbReference type="PANTHER" id="PTHR11771">
    <property type="entry name" value="LIPOXYGENASE"/>
    <property type="match status" value="1"/>
</dbReference>
<dbReference type="Proteomes" id="UP001159428">
    <property type="component" value="Unassembled WGS sequence"/>
</dbReference>
<dbReference type="AlphaFoldDB" id="A0AAU9X8H3"/>
<dbReference type="Gene3D" id="1.20.245.10">
    <property type="entry name" value="Lipoxygenase-1, Domain 5"/>
    <property type="match status" value="1"/>
</dbReference>
<feature type="domain" description="Lipoxygenase" evidence="4">
    <location>
        <begin position="1"/>
        <end position="448"/>
    </location>
</feature>
<evidence type="ECO:0000256" key="1">
    <source>
        <dbReference type="ARBA" id="ARBA00022723"/>
    </source>
</evidence>
<dbReference type="PROSITE" id="PS51393">
    <property type="entry name" value="LIPOXYGENASE_3"/>
    <property type="match status" value="1"/>
</dbReference>
<dbReference type="SUPFAM" id="SSF48484">
    <property type="entry name" value="Lipoxigenase"/>
    <property type="match status" value="1"/>
</dbReference>
<evidence type="ECO:0000313" key="6">
    <source>
        <dbReference type="Proteomes" id="UP001159428"/>
    </source>
</evidence>